<keyword evidence="4" id="KW-0067">ATP-binding</keyword>
<dbReference type="GO" id="GO:0003677">
    <property type="term" value="F:DNA binding"/>
    <property type="evidence" value="ECO:0007669"/>
    <property type="project" value="UniProtKB-KW"/>
</dbReference>
<proteinExistence type="inferred from homology"/>
<dbReference type="CDD" id="cd00009">
    <property type="entry name" value="AAA"/>
    <property type="match status" value="1"/>
</dbReference>
<dbReference type="Gene3D" id="1.10.8.60">
    <property type="match status" value="1"/>
</dbReference>
<evidence type="ECO:0000256" key="1">
    <source>
        <dbReference type="ARBA" id="ARBA00004123"/>
    </source>
</evidence>
<keyword evidence="7" id="KW-0131">Cell cycle</keyword>
<keyword evidence="3" id="KW-0547">Nucleotide-binding</keyword>
<name>A0AAE1ZA42_SCHME</name>
<accession>A0AAE1ZA42</accession>
<keyword evidence="2" id="KW-0235">DNA replication</keyword>
<comment type="subcellular location">
    <subcellularLocation>
        <location evidence="1">Nucleus</location>
    </subcellularLocation>
</comment>
<dbReference type="InterPro" id="IPR003959">
    <property type="entry name" value="ATPase_AAA_core"/>
</dbReference>
<evidence type="ECO:0000256" key="4">
    <source>
        <dbReference type="ARBA" id="ARBA00022840"/>
    </source>
</evidence>
<evidence type="ECO:0000259" key="9">
    <source>
        <dbReference type="SMART" id="SM00382"/>
    </source>
</evidence>
<keyword evidence="5" id="KW-0238">DNA-binding</keyword>
<gene>
    <name evidence="10" type="ORF">MN116_005908</name>
</gene>
<dbReference type="EMBL" id="JALJAT010000004">
    <property type="protein sequence ID" value="KAK4470345.1"/>
    <property type="molecule type" value="Genomic_DNA"/>
</dbReference>
<dbReference type="InterPro" id="IPR003593">
    <property type="entry name" value="AAA+_ATPase"/>
</dbReference>
<dbReference type="AlphaFoldDB" id="A0AAE1ZA42"/>
<dbReference type="InterPro" id="IPR053016">
    <property type="entry name" value="CTF18-RFC_complex"/>
</dbReference>
<protein>
    <recommendedName>
        <fullName evidence="9">AAA+ ATPase domain-containing protein</fullName>
    </recommendedName>
</protein>
<dbReference type="GO" id="GO:0005524">
    <property type="term" value="F:ATP binding"/>
    <property type="evidence" value="ECO:0007669"/>
    <property type="project" value="UniProtKB-KW"/>
</dbReference>
<reference evidence="10" key="1">
    <citation type="submission" date="2022-04" db="EMBL/GenBank/DDBJ databases">
        <authorList>
            <person name="Xu L."/>
            <person name="Lv Z."/>
        </authorList>
    </citation>
    <scope>NUCLEOTIDE SEQUENCE</scope>
    <source>
        <strain evidence="10">LV_2022a</strain>
    </source>
</reference>
<evidence type="ECO:0000256" key="2">
    <source>
        <dbReference type="ARBA" id="ARBA00022705"/>
    </source>
</evidence>
<dbReference type="PANTHER" id="PTHR46765:SF1">
    <property type="entry name" value="P-LOOP CONTAINING NUCLEOSIDE TRIPHOSPHATE HYDROLASES SUPERFAMILY PROTEIN"/>
    <property type="match status" value="1"/>
</dbReference>
<dbReference type="GO" id="GO:0016887">
    <property type="term" value="F:ATP hydrolysis activity"/>
    <property type="evidence" value="ECO:0007669"/>
    <property type="project" value="InterPro"/>
</dbReference>
<evidence type="ECO:0000313" key="10">
    <source>
        <dbReference type="EMBL" id="KAK4470345.1"/>
    </source>
</evidence>
<sequence>MLSCDCDDDDFDRLLEIDEEVKNENLQLPFVNSDSKECLQNLQHKRTLSPELEQCSSSKLLKTLEFDKKGKLNNNSHPYKPVSTNACLLRRIPLFGDYVSLTFRNGERFYLSLEEPDIDDSFDKANKSLYSCEAGLVYEAEELVKNSRSNIISAQITEKHNKSNFAHLWTAKYSPSSYLDLISDETTNRTLLRWLKAWDLYVFGTSLPKTEIKTSTNPGLVSYKPIDLETMAGEINPRDGLPRYRLVLISGPPGLGKTTLAHLLAQHAGYQVVEINASDDRSLGVLRDRLTAIVSSSTSLNMSRKTNFNNHETYFKPCCLIMDEIDGAMPTVVELLANAAKNTLPSNTERQQHRNKRANPPLVLRRPVICICNDLYSPSVRALRAPGIPCLTLRIPSLDLSQLVSRLDLITRKEGMSVDKITLTQLVEMSDRDIRSCLNTLQFLNSIQPLDNNNNISHKLDCLSVNDILSLSHLSNGLKDVQKSVFDVWKAVFTIPSPRLLSSRRLTNSKYNNNTKRRNPKNYDTQSARFVYMMNITEASTDHDLITLGIFENYLYGRLKDSTLRVACQASEWFVFDDLLNTCVQTKSYYSLLRYANFLPCWFHMALATPSGFFNTITNVTTNANTTTTSTISTGNVKSIGGLRWPSTPMEVATTRSRYLAILDQLYLNQWNLPRCKLDNSDSDSHFSSFRFLPRRHFLLDMASALITLLVLIASTLRPLSAQLYSQQEKLALNKLVNLMVNLGLNWLAEQDTESNEVQYQLDPSLDLVACFTKSNSLKSLGYATKQFIARELEIERVRRTESMIYQNVNKPDICSNTIVKSDCKLSLENSVDASIQKPEHAITKSSKVKKDFFGRIICDKVKSLNTVNTTEAGCVDKSESILSGDIYYRFKEGYTNAVRRPVTMREFL</sequence>
<evidence type="ECO:0000313" key="11">
    <source>
        <dbReference type="Proteomes" id="UP001292079"/>
    </source>
</evidence>
<feature type="domain" description="AAA+ ATPase" evidence="9">
    <location>
        <begin position="243"/>
        <end position="399"/>
    </location>
</feature>
<dbReference type="Pfam" id="PF00004">
    <property type="entry name" value="AAA"/>
    <property type="match status" value="1"/>
</dbReference>
<evidence type="ECO:0000256" key="5">
    <source>
        <dbReference type="ARBA" id="ARBA00023125"/>
    </source>
</evidence>
<keyword evidence="11" id="KW-1185">Reference proteome</keyword>
<comment type="similarity">
    <text evidence="8">Belongs to the activator 1 small subunits family. CTF18 subfamily.</text>
</comment>
<dbReference type="SUPFAM" id="SSF52540">
    <property type="entry name" value="P-loop containing nucleoside triphosphate hydrolases"/>
    <property type="match status" value="1"/>
</dbReference>
<comment type="caution">
    <text evidence="10">The sequence shown here is derived from an EMBL/GenBank/DDBJ whole genome shotgun (WGS) entry which is preliminary data.</text>
</comment>
<reference evidence="10" key="2">
    <citation type="journal article" date="2023" name="Infect Dis Poverty">
        <title>Chromosome-scale genome of the human blood fluke Schistosoma mekongi and its implications for public health.</title>
        <authorList>
            <person name="Zhou M."/>
            <person name="Xu L."/>
            <person name="Xu D."/>
            <person name="Chen W."/>
            <person name="Khan J."/>
            <person name="Hu Y."/>
            <person name="Huang H."/>
            <person name="Wei H."/>
            <person name="Zhang Y."/>
            <person name="Chusongsang P."/>
            <person name="Tanasarnprasert K."/>
            <person name="Hu X."/>
            <person name="Limpanont Y."/>
            <person name="Lv Z."/>
        </authorList>
    </citation>
    <scope>NUCLEOTIDE SEQUENCE</scope>
    <source>
        <strain evidence="10">LV_2022a</strain>
    </source>
</reference>
<evidence type="ECO:0000256" key="3">
    <source>
        <dbReference type="ARBA" id="ARBA00022741"/>
    </source>
</evidence>
<keyword evidence="6" id="KW-0539">Nucleus</keyword>
<evidence type="ECO:0000256" key="7">
    <source>
        <dbReference type="ARBA" id="ARBA00023306"/>
    </source>
</evidence>
<dbReference type="GO" id="GO:0005634">
    <property type="term" value="C:nucleus"/>
    <property type="evidence" value="ECO:0007669"/>
    <property type="project" value="UniProtKB-SubCell"/>
</dbReference>
<dbReference type="SMART" id="SM00382">
    <property type="entry name" value="AAA"/>
    <property type="match status" value="1"/>
</dbReference>
<dbReference type="PANTHER" id="PTHR46765">
    <property type="entry name" value="P-LOOP CONTAINING NUCLEOSIDE TRIPHOSPHATE HYDROLASES SUPERFAMILY PROTEIN"/>
    <property type="match status" value="1"/>
</dbReference>
<evidence type="ECO:0000256" key="8">
    <source>
        <dbReference type="ARBA" id="ARBA00043975"/>
    </source>
</evidence>
<dbReference type="InterPro" id="IPR027417">
    <property type="entry name" value="P-loop_NTPase"/>
</dbReference>
<dbReference type="InterPro" id="IPR047854">
    <property type="entry name" value="RFC_lid"/>
</dbReference>
<dbReference type="Proteomes" id="UP001292079">
    <property type="component" value="Unassembled WGS sequence"/>
</dbReference>
<dbReference type="GO" id="GO:0006260">
    <property type="term" value="P:DNA replication"/>
    <property type="evidence" value="ECO:0007669"/>
    <property type="project" value="UniProtKB-KW"/>
</dbReference>
<evidence type="ECO:0000256" key="6">
    <source>
        <dbReference type="ARBA" id="ARBA00023242"/>
    </source>
</evidence>
<organism evidence="10 11">
    <name type="scientific">Schistosoma mekongi</name>
    <name type="common">Parasitic worm</name>
    <dbReference type="NCBI Taxonomy" id="38744"/>
    <lineage>
        <taxon>Eukaryota</taxon>
        <taxon>Metazoa</taxon>
        <taxon>Spiralia</taxon>
        <taxon>Lophotrochozoa</taxon>
        <taxon>Platyhelminthes</taxon>
        <taxon>Trematoda</taxon>
        <taxon>Digenea</taxon>
        <taxon>Strigeidida</taxon>
        <taxon>Schistosomatoidea</taxon>
        <taxon>Schistosomatidae</taxon>
        <taxon>Schistosoma</taxon>
    </lineage>
</organism>
<dbReference type="CDD" id="cd18140">
    <property type="entry name" value="HLD_clamp_RFC"/>
    <property type="match status" value="1"/>
</dbReference>
<dbReference type="Gene3D" id="3.40.50.300">
    <property type="entry name" value="P-loop containing nucleotide triphosphate hydrolases"/>
    <property type="match status" value="1"/>
</dbReference>